<evidence type="ECO:0000313" key="3">
    <source>
        <dbReference type="Proteomes" id="UP000290815"/>
    </source>
</evidence>
<feature type="transmembrane region" description="Helical" evidence="1">
    <location>
        <begin position="74"/>
        <end position="92"/>
    </location>
</feature>
<name>A0A449AUX4_9BACT</name>
<dbReference type="KEGG" id="mgly:NCTC10194_00324"/>
<dbReference type="EMBL" id="LR215024">
    <property type="protein sequence ID" value="VEU70319.1"/>
    <property type="molecule type" value="Genomic_DNA"/>
</dbReference>
<reference evidence="2 3" key="1">
    <citation type="submission" date="2019-01" db="EMBL/GenBank/DDBJ databases">
        <authorList>
            <consortium name="Pathogen Informatics"/>
        </authorList>
    </citation>
    <scope>NUCLEOTIDE SEQUENCE [LARGE SCALE GENOMIC DNA]</scope>
    <source>
        <strain evidence="2 3">NCTC10194</strain>
    </source>
</reference>
<keyword evidence="3" id="KW-1185">Reference proteome</keyword>
<sequence>MTKLLDKLQTKSRRLTFFAGATILLILLIGFIISWFDVVSENQARWNALSEQSKLEIVRHNLIPSLQANFWKKTLTFTYISNFSIGLALLLYALRPNSIKTNNFLILSGIYISVTFLIFWGLIFPGLFIEKVYSPTRMLVSITTHFVNPIIGISFLLFNSKKLTFSNKLIFWSLAPMFIYYFFAMGMYFIGNSWTKQIHLEASNNEYHLAKIQDLSGLTIYPFLNFEYPLFYKGNSILYVVIFNILILIIGTSLPIALGFAFKYLAKIKFRTRRKYE</sequence>
<evidence type="ECO:0000313" key="2">
    <source>
        <dbReference type="EMBL" id="VEU70319.1"/>
    </source>
</evidence>
<gene>
    <name evidence="2" type="ORF">NCTC10194_00324</name>
</gene>
<dbReference type="AlphaFoldDB" id="A0A449AUX4"/>
<feature type="transmembrane region" description="Helical" evidence="1">
    <location>
        <begin position="237"/>
        <end position="265"/>
    </location>
</feature>
<organism evidence="2 3">
    <name type="scientific">Mycoplasmopsis glycophila</name>
    <dbReference type="NCBI Taxonomy" id="171285"/>
    <lineage>
        <taxon>Bacteria</taxon>
        <taxon>Bacillati</taxon>
        <taxon>Mycoplasmatota</taxon>
        <taxon>Mycoplasmoidales</taxon>
        <taxon>Metamycoplasmataceae</taxon>
        <taxon>Mycoplasmopsis</taxon>
    </lineage>
</organism>
<keyword evidence="1" id="KW-1133">Transmembrane helix</keyword>
<dbReference type="Proteomes" id="UP000290815">
    <property type="component" value="Chromosome"/>
</dbReference>
<feature type="transmembrane region" description="Helical" evidence="1">
    <location>
        <begin position="15"/>
        <end position="36"/>
    </location>
</feature>
<dbReference type="NCBIfam" id="NF046009">
    <property type="entry name" value="MAGa3780_fam"/>
    <property type="match status" value="1"/>
</dbReference>
<feature type="transmembrane region" description="Helical" evidence="1">
    <location>
        <begin position="139"/>
        <end position="158"/>
    </location>
</feature>
<keyword evidence="1" id="KW-0812">Transmembrane</keyword>
<feature type="transmembrane region" description="Helical" evidence="1">
    <location>
        <begin position="170"/>
        <end position="190"/>
    </location>
</feature>
<proteinExistence type="predicted"/>
<protein>
    <submittedName>
        <fullName evidence="2">Uncharacterized protein</fullName>
    </submittedName>
</protein>
<dbReference type="RefSeq" id="WP_027333809.1">
    <property type="nucleotide sequence ID" value="NZ_LR215024.1"/>
</dbReference>
<feature type="transmembrane region" description="Helical" evidence="1">
    <location>
        <begin position="104"/>
        <end position="127"/>
    </location>
</feature>
<evidence type="ECO:0000256" key="1">
    <source>
        <dbReference type="SAM" id="Phobius"/>
    </source>
</evidence>
<accession>A0A449AUX4</accession>
<keyword evidence="1" id="KW-0472">Membrane</keyword>